<keyword evidence="2" id="KW-0274">FAD</keyword>
<dbReference type="SUPFAM" id="SSF51905">
    <property type="entry name" value="FAD/NAD(P)-binding domain"/>
    <property type="match status" value="2"/>
</dbReference>
<dbReference type="InterPro" id="IPR023753">
    <property type="entry name" value="FAD/NAD-binding_dom"/>
</dbReference>
<accession>A0A9D7QPS6</accession>
<sequence length="433" mass="47070">MSLINNDRRRLLQAFGASATLAGAALLPGGAFAAPKKGKKLGRVVVIGAGFGGATAAKYLRKWSDGAIEVVLIERNKEFISCPTSNEVLAGHREFDTLVHSFDGLKKNWGIKMVHAAVTAVDPEKRTVKTDRGDSFTYDHLVISPGIDFNFGAVTGYDEAAQKKILHAWKAGPQTVALRKQLVDLPDGGTFIISIPKAPYRCPPGPYERAGLVASYFKVHKPNAKILVLDANDKIISKTKLFADNWASDYKGIIEYRPNWNTVEINAESNIITSEIGDRERGDVINLIPPQTAGKIAHDIGVVNANNRWATVDWVTLESTAVKNVHVLGDATLSAPLMPKSGHIANQHGKAAAAAIFEILSGREARPTLMANTCYSLVDDRRAIHVDSVHRWNPEKKQLLVVEGSGGVSKEPSVEEGLYARAWAKNIWSDILS</sequence>
<dbReference type="Pfam" id="PF07992">
    <property type="entry name" value="Pyr_redox_2"/>
    <property type="match status" value="1"/>
</dbReference>
<dbReference type="Pfam" id="PF09242">
    <property type="entry name" value="FCSD-flav_bind"/>
    <property type="match status" value="1"/>
</dbReference>
<feature type="domain" description="Sulfide dehydrogenase [flavocytochrome c] flavoprotein chain central" evidence="6">
    <location>
        <begin position="175"/>
        <end position="289"/>
    </location>
</feature>
<dbReference type="Proteomes" id="UP000808146">
    <property type="component" value="Unassembled WGS sequence"/>
</dbReference>
<keyword evidence="3" id="KW-0732">Signal</keyword>
<dbReference type="Gene3D" id="3.90.760.10">
    <property type="entry name" value="Flavocytochrome c sulphide dehydrogenase, flavin-binding domain"/>
    <property type="match status" value="1"/>
</dbReference>
<dbReference type="InterPro" id="IPR049386">
    <property type="entry name" value="FCSD_central"/>
</dbReference>
<evidence type="ECO:0000313" key="7">
    <source>
        <dbReference type="EMBL" id="MBK8892280.1"/>
    </source>
</evidence>
<dbReference type="Pfam" id="PF21706">
    <property type="entry name" value="FCSD_central"/>
    <property type="match status" value="1"/>
</dbReference>
<proteinExistence type="predicted"/>
<evidence type="ECO:0000313" key="8">
    <source>
        <dbReference type="Proteomes" id="UP000808146"/>
    </source>
</evidence>
<dbReference type="InterPro" id="IPR006311">
    <property type="entry name" value="TAT_signal"/>
</dbReference>
<dbReference type="InterPro" id="IPR036188">
    <property type="entry name" value="FAD/NAD-bd_sf"/>
</dbReference>
<comment type="caution">
    <text evidence="7">The sequence shown here is derived from an EMBL/GenBank/DDBJ whole genome shotgun (WGS) entry which is preliminary data.</text>
</comment>
<protein>
    <submittedName>
        <fullName evidence="7">FAD-dependent oxidoreductase</fullName>
    </submittedName>
</protein>
<keyword evidence="1" id="KW-0285">Flavoprotein</keyword>
<dbReference type="PROSITE" id="PS51318">
    <property type="entry name" value="TAT"/>
    <property type="match status" value="1"/>
</dbReference>
<reference evidence="7" key="1">
    <citation type="submission" date="2020-10" db="EMBL/GenBank/DDBJ databases">
        <title>Connecting structure to function with the recovery of over 1000 high-quality activated sludge metagenome-assembled genomes encoding full-length rRNA genes using long-read sequencing.</title>
        <authorList>
            <person name="Singleton C.M."/>
            <person name="Petriglieri F."/>
            <person name="Kristensen J.M."/>
            <person name="Kirkegaard R.H."/>
            <person name="Michaelsen T.Y."/>
            <person name="Andersen M.H."/>
            <person name="Karst S.M."/>
            <person name="Dueholm M.S."/>
            <person name="Nielsen P.H."/>
            <person name="Albertsen M."/>
        </authorList>
    </citation>
    <scope>NUCLEOTIDE SEQUENCE</scope>
    <source>
        <strain evidence="7">OdNE_18-Q3-R46-58_BAT3C.305</strain>
    </source>
</reference>
<feature type="domain" description="FAD/NAD(P)-binding" evidence="4">
    <location>
        <begin position="43"/>
        <end position="157"/>
    </location>
</feature>
<dbReference type="InterPro" id="IPR037092">
    <property type="entry name" value="FlavoCytC_S_DH_flav-bd_sf"/>
</dbReference>
<feature type="chain" id="PRO_5038516143" evidence="3">
    <location>
        <begin position="34"/>
        <end position="433"/>
    </location>
</feature>
<evidence type="ECO:0000256" key="1">
    <source>
        <dbReference type="ARBA" id="ARBA00022630"/>
    </source>
</evidence>
<dbReference type="GO" id="GO:0016491">
    <property type="term" value="F:oxidoreductase activity"/>
    <property type="evidence" value="ECO:0007669"/>
    <property type="project" value="InterPro"/>
</dbReference>
<dbReference type="AlphaFoldDB" id="A0A9D7QPS6"/>
<dbReference type="PANTHER" id="PTHR43755">
    <property type="match status" value="1"/>
</dbReference>
<dbReference type="SUPFAM" id="SSF55424">
    <property type="entry name" value="FAD/NAD-linked reductases, dimerisation (C-terminal) domain"/>
    <property type="match status" value="1"/>
</dbReference>
<evidence type="ECO:0000256" key="3">
    <source>
        <dbReference type="SAM" id="SignalP"/>
    </source>
</evidence>
<dbReference type="Gene3D" id="3.50.50.60">
    <property type="entry name" value="FAD/NAD(P)-binding domain"/>
    <property type="match status" value="2"/>
</dbReference>
<dbReference type="GO" id="GO:0050660">
    <property type="term" value="F:flavin adenine dinucleotide binding"/>
    <property type="evidence" value="ECO:0007669"/>
    <property type="project" value="InterPro"/>
</dbReference>
<feature type="signal peptide" evidence="3">
    <location>
        <begin position="1"/>
        <end position="33"/>
    </location>
</feature>
<name>A0A9D7QPS6_9RHOO</name>
<feature type="domain" description="Flavocytochrome c sulphide dehydrogenase flavin-binding" evidence="5">
    <location>
        <begin position="369"/>
        <end position="432"/>
    </location>
</feature>
<dbReference type="InterPro" id="IPR015323">
    <property type="entry name" value="FlavoCytC_S_DH_flav-bd"/>
</dbReference>
<evidence type="ECO:0000259" key="6">
    <source>
        <dbReference type="Pfam" id="PF21706"/>
    </source>
</evidence>
<organism evidence="7 8">
    <name type="scientific">Candidatus Dechloromonas phosphorivorans</name>
    <dbReference type="NCBI Taxonomy" id="2899244"/>
    <lineage>
        <taxon>Bacteria</taxon>
        <taxon>Pseudomonadati</taxon>
        <taxon>Pseudomonadota</taxon>
        <taxon>Betaproteobacteria</taxon>
        <taxon>Rhodocyclales</taxon>
        <taxon>Azonexaceae</taxon>
        <taxon>Dechloromonas</taxon>
    </lineage>
</organism>
<dbReference type="PANTHER" id="PTHR43755:SF1">
    <property type="entry name" value="FAD-DEPENDENT PYRIDINE NUCLEOTIDE-DISULPHIDE OXIDOREDUCTASE"/>
    <property type="match status" value="1"/>
</dbReference>
<dbReference type="InterPro" id="IPR016156">
    <property type="entry name" value="FAD/NAD-linked_Rdtase_dimer_sf"/>
</dbReference>
<evidence type="ECO:0000259" key="5">
    <source>
        <dbReference type="Pfam" id="PF09242"/>
    </source>
</evidence>
<evidence type="ECO:0000256" key="2">
    <source>
        <dbReference type="ARBA" id="ARBA00022827"/>
    </source>
</evidence>
<gene>
    <name evidence="7" type="ORF">IPN75_18910</name>
</gene>
<evidence type="ECO:0000259" key="4">
    <source>
        <dbReference type="Pfam" id="PF07992"/>
    </source>
</evidence>
<dbReference type="InterPro" id="IPR052541">
    <property type="entry name" value="SQRD"/>
</dbReference>
<dbReference type="EMBL" id="JADKBR010000026">
    <property type="protein sequence ID" value="MBK8892280.1"/>
    <property type="molecule type" value="Genomic_DNA"/>
</dbReference>